<accession>A0A0B1S9G7</accession>
<sequence length="45" mass="4927">MYLLAIEEALVTNWPALSRSCSNLGVTRFSLMWISSTPASSTHPS</sequence>
<dbReference type="EMBL" id="KN583789">
    <property type="protein sequence ID" value="KHJ81953.1"/>
    <property type="molecule type" value="Genomic_DNA"/>
</dbReference>
<gene>
    <name evidence="1" type="ORF">OESDEN_18357</name>
</gene>
<dbReference type="AlphaFoldDB" id="A0A0B1S9G7"/>
<name>A0A0B1S9G7_OESDE</name>
<proteinExistence type="predicted"/>
<evidence type="ECO:0000313" key="1">
    <source>
        <dbReference type="EMBL" id="KHJ81953.1"/>
    </source>
</evidence>
<evidence type="ECO:0000313" key="2">
    <source>
        <dbReference type="Proteomes" id="UP000053660"/>
    </source>
</evidence>
<keyword evidence="2" id="KW-1185">Reference proteome</keyword>
<organism evidence="1 2">
    <name type="scientific">Oesophagostomum dentatum</name>
    <name type="common">Nodular worm</name>
    <dbReference type="NCBI Taxonomy" id="61180"/>
    <lineage>
        <taxon>Eukaryota</taxon>
        <taxon>Metazoa</taxon>
        <taxon>Ecdysozoa</taxon>
        <taxon>Nematoda</taxon>
        <taxon>Chromadorea</taxon>
        <taxon>Rhabditida</taxon>
        <taxon>Rhabditina</taxon>
        <taxon>Rhabditomorpha</taxon>
        <taxon>Strongyloidea</taxon>
        <taxon>Strongylidae</taxon>
        <taxon>Oesophagostomum</taxon>
    </lineage>
</organism>
<dbReference type="Proteomes" id="UP000053660">
    <property type="component" value="Unassembled WGS sequence"/>
</dbReference>
<protein>
    <submittedName>
        <fullName evidence="1">Uncharacterized protein</fullName>
    </submittedName>
</protein>
<reference evidence="1 2" key="1">
    <citation type="submission" date="2014-03" db="EMBL/GenBank/DDBJ databases">
        <title>Draft genome of the hookworm Oesophagostomum dentatum.</title>
        <authorList>
            <person name="Mitreva M."/>
        </authorList>
    </citation>
    <scope>NUCLEOTIDE SEQUENCE [LARGE SCALE GENOMIC DNA]</scope>
    <source>
        <strain evidence="1 2">OD-Hann</strain>
    </source>
</reference>